<feature type="transmembrane region" description="Helical" evidence="8">
    <location>
        <begin position="913"/>
        <end position="936"/>
    </location>
</feature>
<organism evidence="10 11">
    <name type="scientific">Acorus gramineus</name>
    <name type="common">Dwarf sweet flag</name>
    <dbReference type="NCBI Taxonomy" id="55184"/>
    <lineage>
        <taxon>Eukaryota</taxon>
        <taxon>Viridiplantae</taxon>
        <taxon>Streptophyta</taxon>
        <taxon>Embryophyta</taxon>
        <taxon>Tracheophyta</taxon>
        <taxon>Spermatophyta</taxon>
        <taxon>Magnoliopsida</taxon>
        <taxon>Liliopsida</taxon>
        <taxon>Acoraceae</taxon>
        <taxon>Acorus</taxon>
    </lineage>
</organism>
<keyword evidence="4" id="KW-0732">Signal</keyword>
<sequence>MMGESAADTAASRWECLLPLKRSQWVLALSCILLYLTLNGPCSMKCPLFIYVDALQEFVEYDASVSFGHEDGCYEDVLFGDVRSTYLQDDSPSFSKLNKICANSNHFCFLSTLSCFNVVDWCKGSFSAEPDNMVAWTTNDASHPPNVRETNSSWMPGYAAFVLSNGKVLSCSLSSARQDTFSLGNKKDKQSDFSSCDQPLLPKIWKLRGRASELEEDTEQGGFDFLDGNSSPRVEISPPSLEWGTRELYVPSVAFLNIKNSYSDSALHLYEPFSTDPQFYAYNFVEMSLEPGETLSIALVFLPRLLGRSSAHLVLQTSLGGFVIHASGLAVESPYGVGPLIDFDVSSDGHLSKNISLFNPFDGILYVEEVSAWIAISSENTSHSAHVACKTDDSQSSASMNFNDVLDVEGNKMSLMGVKPKGNWEINPLDRETFVEISFPAHIQGSIFGAFCMKLKTFSKEIPDTIVLPIEVDVSSAIPQFSSGSISVFFEFLGPGDAQGPASFTLSLLNGASHLLRVIDIIEASEGMKLLHVRFMKGLILYPETTTRIASVTYAPFIDTEFSDHDIQVSLECKLLVITNDSTSPQIEIPCKDFVNRCSRNQHGSTSGASGNSCVELGGECAKKPRNTRTDSLGNIGQNLSQTKSKPLEVAEADELILRNWRSHKTMSGISVLEDREIQFSVVQVGIRHFKWITVNNPSEKPVLMQLILNSGTIIDQCKDSDEAFVSRFVHNDSADMSDGFLLPKSAITEAYVHPLGQALLGPIIFQPSNQCVWRSSLLIRNNLTGVEWLPVQGVGGSHSLVLHEGSNPVQRLEFNLDLPLPLNISPQKYMFTMESTSAACSRPLSKELYAINTGDLPVEVVRLDVSGSFCGLDGFLIHTCKGFSLEPGESMRLLISYQTDFSAAIVHRDLELAMATGILVIPMRANLSLYMLGLCRKSFFWTILRKLALVVIVSASITLMLFCRILPHTLSSGMEGCFLKNDNSIATISRTKKTSRLHRNPRNARSLSEVQKTEVDFVSQYPDCSESRDRELEDKQVRDIAALDHQKDNLVSSPTESMVVTEHTISESPPTNNLTVKIMKEKVRRRKKRNAGVGKGVAGKFEVSSSQSGNSTPSSPLSPHTTCTPRRMCPLSPDTPEQPFTKAADISIDKEKAFLASMETILPEPETSKKCYDGNWLLAPTVQPSQPRKTISKPVLLPSATFPVMGWRAPNVGAPAFLTSTSAIAPHARAPGSKLSKDDSVKSVERRGLKEEFTYDIWGNHFSEFNLLGNTNEGSPGRSVISPRLSDSWEGDSQSFFARGPLVLM</sequence>
<feature type="region of interest" description="Disordered" evidence="7">
    <location>
        <begin position="1082"/>
        <end position="1138"/>
    </location>
</feature>
<evidence type="ECO:0000259" key="9">
    <source>
        <dbReference type="PROSITE" id="PS50835"/>
    </source>
</evidence>
<keyword evidence="3 8" id="KW-0812">Transmembrane</keyword>
<evidence type="ECO:0000256" key="8">
    <source>
        <dbReference type="SAM" id="Phobius"/>
    </source>
</evidence>
<reference evidence="10" key="1">
    <citation type="journal article" date="2023" name="Nat. Commun.">
        <title>Diploid and tetraploid genomes of Acorus and the evolution of monocots.</title>
        <authorList>
            <person name="Ma L."/>
            <person name="Liu K.W."/>
            <person name="Li Z."/>
            <person name="Hsiao Y.Y."/>
            <person name="Qi Y."/>
            <person name="Fu T."/>
            <person name="Tang G.D."/>
            <person name="Zhang D."/>
            <person name="Sun W.H."/>
            <person name="Liu D.K."/>
            <person name="Li Y."/>
            <person name="Chen G.Z."/>
            <person name="Liu X.D."/>
            <person name="Liao X.Y."/>
            <person name="Jiang Y.T."/>
            <person name="Yu X."/>
            <person name="Hao Y."/>
            <person name="Huang J."/>
            <person name="Zhao X.W."/>
            <person name="Ke S."/>
            <person name="Chen Y.Y."/>
            <person name="Wu W.L."/>
            <person name="Hsu J.L."/>
            <person name="Lin Y.F."/>
            <person name="Huang M.D."/>
            <person name="Li C.Y."/>
            <person name="Huang L."/>
            <person name="Wang Z.W."/>
            <person name="Zhao X."/>
            <person name="Zhong W.Y."/>
            <person name="Peng D.H."/>
            <person name="Ahmad S."/>
            <person name="Lan S."/>
            <person name="Zhang J.S."/>
            <person name="Tsai W.C."/>
            <person name="Van de Peer Y."/>
            <person name="Liu Z.J."/>
        </authorList>
    </citation>
    <scope>NUCLEOTIDE SEQUENCE</scope>
    <source>
        <strain evidence="10">SCP</strain>
    </source>
</reference>
<dbReference type="Pfam" id="PF24474">
    <property type="entry name" value="DUF7579"/>
    <property type="match status" value="1"/>
</dbReference>
<comment type="caution">
    <text evidence="10">The sequence shown here is derived from an EMBL/GenBank/DDBJ whole genome shotgun (WGS) entry which is preliminary data.</text>
</comment>
<accession>A0AAV9AHI8</accession>
<gene>
    <name evidence="10" type="ORF">QJS04_geneDACA017449</name>
</gene>
<feature type="compositionally biased region" description="Low complexity" evidence="7">
    <location>
        <begin position="1105"/>
        <end position="1126"/>
    </location>
</feature>
<evidence type="ECO:0000256" key="6">
    <source>
        <dbReference type="ARBA" id="ARBA00023136"/>
    </source>
</evidence>
<evidence type="ECO:0000256" key="3">
    <source>
        <dbReference type="ARBA" id="ARBA00022692"/>
    </source>
</evidence>
<feature type="transmembrane region" description="Helical" evidence="8">
    <location>
        <begin position="948"/>
        <end position="968"/>
    </location>
</feature>
<evidence type="ECO:0000256" key="1">
    <source>
        <dbReference type="ARBA" id="ARBA00004479"/>
    </source>
</evidence>
<evidence type="ECO:0000313" key="11">
    <source>
        <dbReference type="Proteomes" id="UP001179952"/>
    </source>
</evidence>
<keyword evidence="11" id="KW-1185">Reference proteome</keyword>
<dbReference type="Pfam" id="PF24501">
    <property type="entry name" value="Ig_TMEM131L_5"/>
    <property type="match status" value="1"/>
</dbReference>
<evidence type="ECO:0000256" key="5">
    <source>
        <dbReference type="ARBA" id="ARBA00022989"/>
    </source>
</evidence>
<reference evidence="10" key="2">
    <citation type="submission" date="2023-06" db="EMBL/GenBank/DDBJ databases">
        <authorList>
            <person name="Ma L."/>
            <person name="Liu K.-W."/>
            <person name="Li Z."/>
            <person name="Hsiao Y.-Y."/>
            <person name="Qi Y."/>
            <person name="Fu T."/>
            <person name="Tang G."/>
            <person name="Zhang D."/>
            <person name="Sun W.-H."/>
            <person name="Liu D.-K."/>
            <person name="Li Y."/>
            <person name="Chen G.-Z."/>
            <person name="Liu X.-D."/>
            <person name="Liao X.-Y."/>
            <person name="Jiang Y.-T."/>
            <person name="Yu X."/>
            <person name="Hao Y."/>
            <person name="Huang J."/>
            <person name="Zhao X.-W."/>
            <person name="Ke S."/>
            <person name="Chen Y.-Y."/>
            <person name="Wu W.-L."/>
            <person name="Hsu J.-L."/>
            <person name="Lin Y.-F."/>
            <person name="Huang M.-D."/>
            <person name="Li C.-Y."/>
            <person name="Huang L."/>
            <person name="Wang Z.-W."/>
            <person name="Zhao X."/>
            <person name="Zhong W.-Y."/>
            <person name="Peng D.-H."/>
            <person name="Ahmad S."/>
            <person name="Lan S."/>
            <person name="Zhang J.-S."/>
            <person name="Tsai W.-C."/>
            <person name="Van De Peer Y."/>
            <person name="Liu Z.-J."/>
        </authorList>
    </citation>
    <scope>NUCLEOTIDE SEQUENCE</scope>
    <source>
        <strain evidence="10">SCP</strain>
        <tissue evidence="10">Leaves</tissue>
    </source>
</reference>
<dbReference type="Pfam" id="PF12371">
    <property type="entry name" value="TMEM131_like_N"/>
    <property type="match status" value="1"/>
</dbReference>
<dbReference type="InterPro" id="IPR039877">
    <property type="entry name" value="TMEM131-like"/>
</dbReference>
<evidence type="ECO:0000256" key="2">
    <source>
        <dbReference type="ARBA" id="ARBA00006682"/>
    </source>
</evidence>
<comment type="similarity">
    <text evidence="2">Belongs to the TMEM131 family.</text>
</comment>
<proteinExistence type="inferred from homology"/>
<protein>
    <recommendedName>
        <fullName evidence="9">Ig-like domain-containing protein</fullName>
    </recommendedName>
</protein>
<dbReference type="PANTHER" id="PTHR22050:SF0">
    <property type="entry name" value="TRANSMEMBRANE PROTEIN 131 HOMOLOG"/>
    <property type="match status" value="1"/>
</dbReference>
<dbReference type="EMBL" id="JAUJYN010000009">
    <property type="protein sequence ID" value="KAK1263626.1"/>
    <property type="molecule type" value="Genomic_DNA"/>
</dbReference>
<evidence type="ECO:0000313" key="10">
    <source>
        <dbReference type="EMBL" id="KAK1263626.1"/>
    </source>
</evidence>
<dbReference type="InterPro" id="IPR007110">
    <property type="entry name" value="Ig-like_dom"/>
</dbReference>
<dbReference type="GO" id="GO:0016020">
    <property type="term" value="C:membrane"/>
    <property type="evidence" value="ECO:0007669"/>
    <property type="project" value="UniProtKB-SubCell"/>
</dbReference>
<evidence type="ECO:0000256" key="7">
    <source>
        <dbReference type="SAM" id="MobiDB-lite"/>
    </source>
</evidence>
<dbReference type="InterPro" id="IPR056001">
    <property type="entry name" value="DUF7579"/>
</dbReference>
<dbReference type="Proteomes" id="UP001179952">
    <property type="component" value="Unassembled WGS sequence"/>
</dbReference>
<feature type="domain" description="Ig-like" evidence="9">
    <location>
        <begin position="92"/>
        <end position="182"/>
    </location>
</feature>
<keyword evidence="6 8" id="KW-0472">Membrane</keyword>
<name>A0AAV9AHI8_ACOGR</name>
<dbReference type="PANTHER" id="PTHR22050">
    <property type="entry name" value="RW1 PROTEIN HOMOLOG"/>
    <property type="match status" value="1"/>
</dbReference>
<comment type="subcellular location">
    <subcellularLocation>
        <location evidence="1">Membrane</location>
        <topology evidence="1">Single-pass type I membrane protein</topology>
    </subcellularLocation>
</comment>
<keyword evidence="5 8" id="KW-1133">Transmembrane helix</keyword>
<evidence type="ECO:0000256" key="4">
    <source>
        <dbReference type="ARBA" id="ARBA00022729"/>
    </source>
</evidence>
<dbReference type="PROSITE" id="PS50835">
    <property type="entry name" value="IG_LIKE"/>
    <property type="match status" value="1"/>
</dbReference>
<dbReference type="InterPro" id="IPR022113">
    <property type="entry name" value="TMEM131L_N"/>
</dbReference>
<dbReference type="InterPro" id="IPR055437">
    <property type="entry name" value="TMEM131L_Ig_5"/>
</dbReference>